<reference evidence="1" key="1">
    <citation type="submission" date="2014-09" db="EMBL/GenBank/DDBJ databases">
        <authorList>
            <person name="Magalhaes I.L.F."/>
            <person name="Oliveira U."/>
            <person name="Santos F.R."/>
            <person name="Vidigal T.H.D.A."/>
            <person name="Brescovit A.D."/>
            <person name="Santos A.J."/>
        </authorList>
    </citation>
    <scope>NUCLEOTIDE SEQUENCE</scope>
    <source>
        <tissue evidence="1">Shoot tissue taken approximately 20 cm above the soil surface</tissue>
    </source>
</reference>
<accession>A0A0A9E5C7</accession>
<sequence length="89" mass="10059">MIFGLDYAVMHQLIAVDNSVKIGTVAPNTTACGWIAQDYAHTSQGFKHRKKRPIFAVTVKTGPARLVKPWFFKTRYCSNSSFQMAFPVY</sequence>
<reference evidence="1" key="2">
    <citation type="journal article" date="2015" name="Data Brief">
        <title>Shoot transcriptome of the giant reed, Arundo donax.</title>
        <authorList>
            <person name="Barrero R.A."/>
            <person name="Guerrero F.D."/>
            <person name="Moolhuijzen P."/>
            <person name="Goolsby J.A."/>
            <person name="Tidwell J."/>
            <person name="Bellgard S.E."/>
            <person name="Bellgard M.I."/>
        </authorList>
    </citation>
    <scope>NUCLEOTIDE SEQUENCE</scope>
    <source>
        <tissue evidence="1">Shoot tissue taken approximately 20 cm above the soil surface</tissue>
    </source>
</reference>
<dbReference type="EMBL" id="GBRH01206733">
    <property type="protein sequence ID" value="JAD91162.1"/>
    <property type="molecule type" value="Transcribed_RNA"/>
</dbReference>
<name>A0A0A9E5C7_ARUDO</name>
<dbReference type="AlphaFoldDB" id="A0A0A9E5C7"/>
<protein>
    <submittedName>
        <fullName evidence="1">Uncharacterized protein</fullName>
    </submittedName>
</protein>
<evidence type="ECO:0000313" key="1">
    <source>
        <dbReference type="EMBL" id="JAD91162.1"/>
    </source>
</evidence>
<organism evidence="1">
    <name type="scientific">Arundo donax</name>
    <name type="common">Giant reed</name>
    <name type="synonym">Donax arundinaceus</name>
    <dbReference type="NCBI Taxonomy" id="35708"/>
    <lineage>
        <taxon>Eukaryota</taxon>
        <taxon>Viridiplantae</taxon>
        <taxon>Streptophyta</taxon>
        <taxon>Embryophyta</taxon>
        <taxon>Tracheophyta</taxon>
        <taxon>Spermatophyta</taxon>
        <taxon>Magnoliopsida</taxon>
        <taxon>Liliopsida</taxon>
        <taxon>Poales</taxon>
        <taxon>Poaceae</taxon>
        <taxon>PACMAD clade</taxon>
        <taxon>Arundinoideae</taxon>
        <taxon>Arundineae</taxon>
        <taxon>Arundo</taxon>
    </lineage>
</organism>
<proteinExistence type="predicted"/>